<dbReference type="Proteomes" id="UP000800035">
    <property type="component" value="Unassembled WGS sequence"/>
</dbReference>
<feature type="compositionally biased region" description="Acidic residues" evidence="1">
    <location>
        <begin position="57"/>
        <end position="71"/>
    </location>
</feature>
<keyword evidence="3" id="KW-1185">Reference proteome</keyword>
<feature type="region of interest" description="Disordered" evidence="1">
    <location>
        <begin position="1"/>
        <end position="22"/>
    </location>
</feature>
<feature type="compositionally biased region" description="Basic residues" evidence="1">
    <location>
        <begin position="1"/>
        <end position="12"/>
    </location>
</feature>
<protein>
    <submittedName>
        <fullName evidence="2">Uncharacterized protein</fullName>
    </submittedName>
</protein>
<name>A0A6A5TQQ3_9PLEO</name>
<evidence type="ECO:0000313" key="2">
    <source>
        <dbReference type="EMBL" id="KAF1954961.1"/>
    </source>
</evidence>
<sequence length="184" mass="21086">MPRVHRGKRPVKRDRNTRNRTSFEIEDEDIAGRYGDFAALEESFRREMRAAQSASDWESESEDEDEDDDEMEVEVAVLPPAADQSIQPTGENCYVLFRTSSNKSSKKDKATMTSEEAWKAYVVRRIEEGLELARRLEENCINPMQFNTIEAGAFKRQGHDFTNFMKTSGKKVTMAEESKSSSKI</sequence>
<dbReference type="EMBL" id="ML976996">
    <property type="protein sequence ID" value="KAF1954961.1"/>
    <property type="molecule type" value="Genomic_DNA"/>
</dbReference>
<organism evidence="2 3">
    <name type="scientific">Byssothecium circinans</name>
    <dbReference type="NCBI Taxonomy" id="147558"/>
    <lineage>
        <taxon>Eukaryota</taxon>
        <taxon>Fungi</taxon>
        <taxon>Dikarya</taxon>
        <taxon>Ascomycota</taxon>
        <taxon>Pezizomycotina</taxon>
        <taxon>Dothideomycetes</taxon>
        <taxon>Pleosporomycetidae</taxon>
        <taxon>Pleosporales</taxon>
        <taxon>Massarineae</taxon>
        <taxon>Massarinaceae</taxon>
        <taxon>Byssothecium</taxon>
    </lineage>
</organism>
<feature type="compositionally biased region" description="Basic and acidic residues" evidence="1">
    <location>
        <begin position="13"/>
        <end position="22"/>
    </location>
</feature>
<proteinExistence type="predicted"/>
<evidence type="ECO:0000313" key="3">
    <source>
        <dbReference type="Proteomes" id="UP000800035"/>
    </source>
</evidence>
<accession>A0A6A5TQQ3</accession>
<reference evidence="2" key="1">
    <citation type="journal article" date="2020" name="Stud. Mycol.">
        <title>101 Dothideomycetes genomes: a test case for predicting lifestyles and emergence of pathogens.</title>
        <authorList>
            <person name="Haridas S."/>
            <person name="Albert R."/>
            <person name="Binder M."/>
            <person name="Bloem J."/>
            <person name="Labutti K."/>
            <person name="Salamov A."/>
            <person name="Andreopoulos B."/>
            <person name="Baker S."/>
            <person name="Barry K."/>
            <person name="Bills G."/>
            <person name="Bluhm B."/>
            <person name="Cannon C."/>
            <person name="Castanera R."/>
            <person name="Culley D."/>
            <person name="Daum C."/>
            <person name="Ezra D."/>
            <person name="Gonzalez J."/>
            <person name="Henrissat B."/>
            <person name="Kuo A."/>
            <person name="Liang C."/>
            <person name="Lipzen A."/>
            <person name="Lutzoni F."/>
            <person name="Magnuson J."/>
            <person name="Mondo S."/>
            <person name="Nolan M."/>
            <person name="Ohm R."/>
            <person name="Pangilinan J."/>
            <person name="Park H.-J."/>
            <person name="Ramirez L."/>
            <person name="Alfaro M."/>
            <person name="Sun H."/>
            <person name="Tritt A."/>
            <person name="Yoshinaga Y."/>
            <person name="Zwiers L.-H."/>
            <person name="Turgeon B."/>
            <person name="Goodwin S."/>
            <person name="Spatafora J."/>
            <person name="Crous P."/>
            <person name="Grigoriev I."/>
        </authorList>
    </citation>
    <scope>NUCLEOTIDE SEQUENCE</scope>
    <source>
        <strain evidence="2">CBS 675.92</strain>
    </source>
</reference>
<evidence type="ECO:0000256" key="1">
    <source>
        <dbReference type="SAM" id="MobiDB-lite"/>
    </source>
</evidence>
<gene>
    <name evidence="2" type="ORF">CC80DRAFT_549680</name>
</gene>
<feature type="region of interest" description="Disordered" evidence="1">
    <location>
        <begin position="48"/>
        <end position="71"/>
    </location>
</feature>
<dbReference type="AlphaFoldDB" id="A0A6A5TQQ3"/>